<accession>A0ABW5IZ22</accession>
<dbReference type="PROSITE" id="PS51257">
    <property type="entry name" value="PROKAR_LIPOPROTEIN"/>
    <property type="match status" value="1"/>
</dbReference>
<dbReference type="InterPro" id="IPR015237">
    <property type="entry name" value="Alpha-amylase_C_pro"/>
</dbReference>
<dbReference type="InterPro" id="IPR013780">
    <property type="entry name" value="Glyco_hydro_b"/>
</dbReference>
<comment type="cofactor">
    <cofactor evidence="1">
        <name>Ca(2+)</name>
        <dbReference type="ChEBI" id="CHEBI:29108"/>
    </cofactor>
</comment>
<comment type="caution">
    <text evidence="9">The sequence shown here is derived from an EMBL/GenBank/DDBJ whole genome shotgun (WGS) entry which is preliminary data.</text>
</comment>
<sequence>MKNKILFFPFLFAWLFVAGCSADDEPTPGDGDEKVDLPPAEVQAIDLNSYDNGSGVMMQAFYWDVEPRHGWWDLLSEKVDDWADAGIDRIWLPPASKGASGGYSMGYDPSDYFDLGEFYNQQTTETRFGSREELDNLISAAHANDIEVIADIVLNHNSGGGKQLNPYRGYETWTLFDKEHGNASSKFNRTYENFYPNSTSDYDHGSLFYAETNLDHNQEYVQNWLWAADYSVANFYKNEVGFDGWRFDYVLGFEDWVVKAWMDEVGGFGVAELWHGDPNVLEDYIEDTGVAVFDFAAFYKMEEAFDRFDDLTYLTRHQVWQTYPEKAVTFTANHDTEHNNHEDNTILPANKMKAYAFILTHPGYPTIFYSDYENEAFQEELNQLILIHNSIATGDVEVLYVDNDEYIMKRNGSGSNPGLILYINTSINMKARSNIQTNWDSTPVMDYSNNIDFMITTSEDGTVSLRAPANGYAIYSIME</sequence>
<proteinExistence type="inferred from homology"/>
<feature type="signal peptide" evidence="7">
    <location>
        <begin position="1"/>
        <end position="22"/>
    </location>
</feature>
<dbReference type="PIRSF" id="PIRSF001021">
    <property type="entry name" value="Alph-amls_thrmst"/>
    <property type="match status" value="1"/>
</dbReference>
<keyword evidence="5" id="KW-0119">Carbohydrate metabolism</keyword>
<dbReference type="Gene3D" id="2.60.40.1180">
    <property type="entry name" value="Golgi alpha-mannosidase II"/>
    <property type="match status" value="1"/>
</dbReference>
<evidence type="ECO:0000256" key="4">
    <source>
        <dbReference type="ARBA" id="ARBA00022801"/>
    </source>
</evidence>
<dbReference type="Pfam" id="PF09154">
    <property type="entry name" value="Alpha-amy_C_pro"/>
    <property type="match status" value="1"/>
</dbReference>
<keyword evidence="4 9" id="KW-0378">Hydrolase</keyword>
<dbReference type="EMBL" id="JBHULT010000010">
    <property type="protein sequence ID" value="MFD2518454.1"/>
    <property type="molecule type" value="Genomic_DNA"/>
</dbReference>
<dbReference type="Gene3D" id="3.20.20.80">
    <property type="entry name" value="Glycosidases"/>
    <property type="match status" value="1"/>
</dbReference>
<evidence type="ECO:0000259" key="8">
    <source>
        <dbReference type="SMART" id="SM00642"/>
    </source>
</evidence>
<feature type="chain" id="PRO_5046597891" evidence="7">
    <location>
        <begin position="23"/>
        <end position="479"/>
    </location>
</feature>
<dbReference type="InterPro" id="IPR006047">
    <property type="entry name" value="GH13_cat_dom"/>
</dbReference>
<dbReference type="SMART" id="SM00642">
    <property type="entry name" value="Aamy"/>
    <property type="match status" value="1"/>
</dbReference>
<dbReference type="RefSeq" id="WP_380752607.1">
    <property type="nucleotide sequence ID" value="NZ_JBHULT010000010.1"/>
</dbReference>
<dbReference type="NCBIfam" id="NF006970">
    <property type="entry name" value="PRK09441.1-3"/>
    <property type="match status" value="1"/>
</dbReference>
<evidence type="ECO:0000256" key="5">
    <source>
        <dbReference type="ARBA" id="ARBA00023277"/>
    </source>
</evidence>
<evidence type="ECO:0000256" key="1">
    <source>
        <dbReference type="ARBA" id="ARBA00001913"/>
    </source>
</evidence>
<keyword evidence="3" id="KW-0479">Metal-binding</keyword>
<dbReference type="GO" id="GO:0004556">
    <property type="term" value="F:alpha-amylase activity"/>
    <property type="evidence" value="ECO:0007669"/>
    <property type="project" value="UniProtKB-EC"/>
</dbReference>
<comment type="similarity">
    <text evidence="2">Belongs to the glycosyl hydrolase 13 family.</text>
</comment>
<dbReference type="EC" id="3.2.1.1" evidence="9"/>
<dbReference type="Proteomes" id="UP001597468">
    <property type="component" value="Unassembled WGS sequence"/>
</dbReference>
<evidence type="ECO:0000256" key="3">
    <source>
        <dbReference type="ARBA" id="ARBA00022723"/>
    </source>
</evidence>
<name>A0ABW5IZ22_9FLAO</name>
<dbReference type="InterPro" id="IPR013776">
    <property type="entry name" value="A-amylase_thermo"/>
</dbReference>
<gene>
    <name evidence="9" type="ORF">ACFSTG_11150</name>
</gene>
<keyword evidence="10" id="KW-1185">Reference proteome</keyword>
<keyword evidence="7" id="KW-0732">Signal</keyword>
<keyword evidence="6 9" id="KW-0326">Glycosidase</keyword>
<evidence type="ECO:0000313" key="10">
    <source>
        <dbReference type="Proteomes" id="UP001597468"/>
    </source>
</evidence>
<organism evidence="9 10">
    <name type="scientific">Salinimicrobium flavum</name>
    <dbReference type="NCBI Taxonomy" id="1737065"/>
    <lineage>
        <taxon>Bacteria</taxon>
        <taxon>Pseudomonadati</taxon>
        <taxon>Bacteroidota</taxon>
        <taxon>Flavobacteriia</taxon>
        <taxon>Flavobacteriales</taxon>
        <taxon>Flavobacteriaceae</taxon>
        <taxon>Salinimicrobium</taxon>
    </lineage>
</organism>
<evidence type="ECO:0000256" key="2">
    <source>
        <dbReference type="ARBA" id="ARBA00008061"/>
    </source>
</evidence>
<reference evidence="10" key="1">
    <citation type="journal article" date="2019" name="Int. J. Syst. Evol. Microbiol.">
        <title>The Global Catalogue of Microorganisms (GCM) 10K type strain sequencing project: providing services to taxonomists for standard genome sequencing and annotation.</title>
        <authorList>
            <consortium name="The Broad Institute Genomics Platform"/>
            <consortium name="The Broad Institute Genome Sequencing Center for Infectious Disease"/>
            <person name="Wu L."/>
            <person name="Ma J."/>
        </authorList>
    </citation>
    <scope>NUCLEOTIDE SEQUENCE [LARGE SCALE GENOMIC DNA]</scope>
    <source>
        <strain evidence="10">KCTC 42585</strain>
    </source>
</reference>
<evidence type="ECO:0000256" key="6">
    <source>
        <dbReference type="ARBA" id="ARBA00023295"/>
    </source>
</evidence>
<dbReference type="PANTHER" id="PTHR43447">
    <property type="entry name" value="ALPHA-AMYLASE"/>
    <property type="match status" value="1"/>
</dbReference>
<protein>
    <submittedName>
        <fullName evidence="9">Alpha-amylase</fullName>
        <ecNumber evidence="9">3.2.1.1</ecNumber>
    </submittedName>
</protein>
<evidence type="ECO:0000256" key="7">
    <source>
        <dbReference type="SAM" id="SignalP"/>
    </source>
</evidence>
<feature type="domain" description="Glycosyl hydrolase family 13 catalytic" evidence="8">
    <location>
        <begin position="55"/>
        <end position="414"/>
    </location>
</feature>
<dbReference type="SUPFAM" id="SSF51445">
    <property type="entry name" value="(Trans)glycosidases"/>
    <property type="match status" value="1"/>
</dbReference>
<dbReference type="InterPro" id="IPR017853">
    <property type="entry name" value="GH"/>
</dbReference>
<evidence type="ECO:0000313" key="9">
    <source>
        <dbReference type="EMBL" id="MFD2518454.1"/>
    </source>
</evidence>
<dbReference type="Pfam" id="PF00128">
    <property type="entry name" value="Alpha-amylase"/>
    <property type="match status" value="1"/>
</dbReference>
<dbReference type="CDD" id="cd11314">
    <property type="entry name" value="AmyAc_arch_bac_plant_AmyA"/>
    <property type="match status" value="1"/>
</dbReference>